<keyword evidence="12" id="KW-0963">Cytoplasm</keyword>
<dbReference type="InterPro" id="IPR017583">
    <property type="entry name" value="Tagatose/fructose_Pkinase"/>
</dbReference>
<dbReference type="InterPro" id="IPR029056">
    <property type="entry name" value="Ribokinase-like"/>
</dbReference>
<comment type="similarity">
    <text evidence="13">Belongs to the carbohydrate kinase PfkB family. LacC subfamily.</text>
</comment>
<evidence type="ECO:0000256" key="11">
    <source>
        <dbReference type="ARBA" id="ARBA00023277"/>
    </source>
</evidence>
<keyword evidence="9 12" id="KW-0460">Magnesium</keyword>
<dbReference type="PANTHER" id="PTHR10584">
    <property type="entry name" value="SUGAR KINASE"/>
    <property type="match status" value="1"/>
</dbReference>
<dbReference type="SUPFAM" id="SSF53613">
    <property type="entry name" value="Ribokinase-like"/>
    <property type="match status" value="1"/>
</dbReference>
<dbReference type="GO" id="GO:0004747">
    <property type="term" value="F:ribokinase activity"/>
    <property type="evidence" value="ECO:0007669"/>
    <property type="project" value="UniProtKB-EC"/>
</dbReference>
<dbReference type="PIRSF" id="PIRSF000535">
    <property type="entry name" value="1PFK/6PFK/LacC"/>
    <property type="match status" value="1"/>
</dbReference>
<dbReference type="InterPro" id="IPR002139">
    <property type="entry name" value="Ribo/fructo_kinase"/>
</dbReference>
<keyword evidence="6 12" id="KW-0547">Nucleotide-binding</keyword>
<comment type="activity regulation">
    <text evidence="12">Activated by a monovalent cation that binds near, but not in, the active site. The most likely occupant of the site in vivo is potassium. Ion binding induces a conformational change that may alter substrate affinity.</text>
</comment>
<feature type="binding site" evidence="12">
    <location>
        <position position="282"/>
    </location>
    <ligand>
        <name>K(+)</name>
        <dbReference type="ChEBI" id="CHEBI:29103"/>
    </ligand>
</feature>
<dbReference type="Gene3D" id="3.40.1190.20">
    <property type="match status" value="1"/>
</dbReference>
<evidence type="ECO:0000256" key="7">
    <source>
        <dbReference type="ARBA" id="ARBA00022777"/>
    </source>
</evidence>
<evidence type="ECO:0000256" key="2">
    <source>
        <dbReference type="ARBA" id="ARBA00012035"/>
    </source>
</evidence>
<dbReference type="InterPro" id="IPR011611">
    <property type="entry name" value="PfkB_dom"/>
</dbReference>
<keyword evidence="13" id="KW-0423">Lactose metabolism</keyword>
<keyword evidence="7 12" id="KW-0418">Kinase</keyword>
<comment type="pathway">
    <text evidence="13">Carbohydrate metabolism; D-tagatose 6-phosphate degradation; D-glyceraldehyde 3-phosphate and glycerone phosphate from D-tagatose 6-phosphate: step 1/2.</text>
</comment>
<comment type="pathway">
    <text evidence="12">Carbohydrate metabolism; D-ribose degradation; D-ribose 5-phosphate from beta-D-ribopyranose: step 2/2.</text>
</comment>
<comment type="caution">
    <text evidence="15">The sequence shown here is derived from an EMBL/GenBank/DDBJ whole genome shotgun (WGS) entry which is preliminary data.</text>
</comment>
<feature type="binding site" evidence="12">
    <location>
        <position position="288"/>
    </location>
    <ligand>
        <name>K(+)</name>
        <dbReference type="ChEBI" id="CHEBI:29103"/>
    </ligand>
</feature>
<dbReference type="PROSITE" id="PS00584">
    <property type="entry name" value="PFKB_KINASES_2"/>
    <property type="match status" value="1"/>
</dbReference>
<dbReference type="NCBIfam" id="TIGR02152">
    <property type="entry name" value="D_ribokin_bact"/>
    <property type="match status" value="1"/>
</dbReference>
<feature type="binding site" evidence="12">
    <location>
        <position position="249"/>
    </location>
    <ligand>
        <name>substrate</name>
    </ligand>
</feature>
<keyword evidence="4 12" id="KW-0808">Transferase</keyword>
<dbReference type="PRINTS" id="PR00990">
    <property type="entry name" value="RIBOKINASE"/>
</dbReference>
<evidence type="ECO:0000256" key="6">
    <source>
        <dbReference type="ARBA" id="ARBA00022741"/>
    </source>
</evidence>
<feature type="binding site" evidence="12">
    <location>
        <position position="137"/>
    </location>
    <ligand>
        <name>substrate</name>
    </ligand>
</feature>
<protein>
    <recommendedName>
        <fullName evidence="3 12">Ribokinase</fullName>
        <shortName evidence="12">RK</shortName>
        <ecNumber evidence="2 12">2.7.1.15</ecNumber>
    </recommendedName>
</protein>
<feature type="domain" description="Carbohydrate kinase PfkB" evidence="14">
    <location>
        <begin position="3"/>
        <end position="291"/>
    </location>
</feature>
<keyword evidence="8 12" id="KW-0067">ATP-binding</keyword>
<feature type="binding site" evidence="12">
    <location>
        <position position="284"/>
    </location>
    <ligand>
        <name>K(+)</name>
        <dbReference type="ChEBI" id="CHEBI:29103"/>
    </ligand>
</feature>
<evidence type="ECO:0000256" key="13">
    <source>
        <dbReference type="PIRNR" id="PIRNR000535"/>
    </source>
</evidence>
<comment type="catalytic activity">
    <reaction evidence="12">
        <text>D-ribose + ATP = D-ribose 5-phosphate + ADP + H(+)</text>
        <dbReference type="Rhea" id="RHEA:13697"/>
        <dbReference type="ChEBI" id="CHEBI:15378"/>
        <dbReference type="ChEBI" id="CHEBI:30616"/>
        <dbReference type="ChEBI" id="CHEBI:47013"/>
        <dbReference type="ChEBI" id="CHEBI:78346"/>
        <dbReference type="ChEBI" id="CHEBI:456216"/>
        <dbReference type="EC" id="2.7.1.15"/>
    </reaction>
</comment>
<evidence type="ECO:0000256" key="5">
    <source>
        <dbReference type="ARBA" id="ARBA00022723"/>
    </source>
</evidence>
<feature type="binding site" evidence="12">
    <location>
        <begin position="217"/>
        <end position="222"/>
    </location>
    <ligand>
        <name>ATP</name>
        <dbReference type="ChEBI" id="CHEBI:30616"/>
    </ligand>
</feature>
<keyword evidence="10 12" id="KW-0630">Potassium</keyword>
<dbReference type="CDD" id="cd01174">
    <property type="entry name" value="ribokinase"/>
    <property type="match status" value="1"/>
</dbReference>
<evidence type="ECO:0000256" key="1">
    <source>
        <dbReference type="ARBA" id="ARBA00005380"/>
    </source>
</evidence>
<evidence type="ECO:0000313" key="16">
    <source>
        <dbReference type="Proteomes" id="UP001478862"/>
    </source>
</evidence>
<sequence>MDISLVGSINIDLVYRVPYIVNNGETLHSTFHSVHFGGKGANQAVTASQLGANVHFIGKVGKDDFGEQAIDNLRNKGVYVDFVQKEGATGQAIIQVTDAGDNAIVLFSGANFLVTPKQIEQETHIFSSSKVLLLQLEIPLDTVERAVEIASHHRKIVILNPAPTHRLPDSLLEKITFLTPNETELAQLTGIETTTEENIRSACRLLLEKGVGTVVVTLGSKGSFYMNHEESGWVPALSVDTIDTTGAGDAFNGALAVGLCRGDSLRSSIDFATKVAAYVVTQMGAQPSIPDSLLK</sequence>
<feature type="binding site" evidence="12">
    <location>
        <position position="243"/>
    </location>
    <ligand>
        <name>K(+)</name>
        <dbReference type="ChEBI" id="CHEBI:29103"/>
    </ligand>
</feature>
<dbReference type="InterPro" id="IPR002173">
    <property type="entry name" value="Carboh/pur_kinase_PfkB_CS"/>
</dbReference>
<organism evidence="15 16">
    <name type="scientific">Lysinibacillus zambalensis</name>
    <dbReference type="NCBI Taxonomy" id="3160866"/>
    <lineage>
        <taxon>Bacteria</taxon>
        <taxon>Bacillati</taxon>
        <taxon>Bacillota</taxon>
        <taxon>Bacilli</taxon>
        <taxon>Bacillales</taxon>
        <taxon>Bacillaceae</taxon>
        <taxon>Lysinibacillus</taxon>
    </lineage>
</organism>
<dbReference type="Pfam" id="PF00294">
    <property type="entry name" value="PfkB"/>
    <property type="match status" value="1"/>
</dbReference>
<evidence type="ECO:0000256" key="4">
    <source>
        <dbReference type="ARBA" id="ARBA00022679"/>
    </source>
</evidence>
<evidence type="ECO:0000256" key="8">
    <source>
        <dbReference type="ARBA" id="ARBA00022840"/>
    </source>
</evidence>
<comment type="subunit">
    <text evidence="12">Homodimer.</text>
</comment>
<comment type="similarity">
    <text evidence="12">Belongs to the carbohydrate kinase PfkB family. Ribokinase subfamily.</text>
</comment>
<proteinExistence type="inferred from homology"/>
<feature type="binding site" evidence="12">
    <location>
        <position position="245"/>
    </location>
    <ligand>
        <name>K(+)</name>
        <dbReference type="ChEBI" id="CHEBI:29103"/>
    </ligand>
</feature>
<keyword evidence="11 12" id="KW-0119">Carbohydrate metabolism</keyword>
<dbReference type="Proteomes" id="UP001478862">
    <property type="component" value="Unassembled WGS sequence"/>
</dbReference>
<feature type="active site" description="Proton acceptor" evidence="12">
    <location>
        <position position="249"/>
    </location>
</feature>
<feature type="binding site" evidence="12">
    <location>
        <position position="181"/>
    </location>
    <ligand>
        <name>ATP</name>
        <dbReference type="ChEBI" id="CHEBI:30616"/>
    </ligand>
</feature>
<feature type="binding site" evidence="12">
    <location>
        <begin position="38"/>
        <end position="42"/>
    </location>
    <ligand>
        <name>substrate</name>
    </ligand>
</feature>
<comment type="function">
    <text evidence="12">Catalyzes the phosphorylation of ribose at O-5 in a reaction requiring ATP and magnesium. The resulting D-ribose-5-phosphate can then be used either for sythesis of nucleotides, histidine, and tryptophan, or as a component of the pentose phosphate pathway.</text>
</comment>
<dbReference type="HAMAP" id="MF_01987">
    <property type="entry name" value="Ribokinase"/>
    <property type="match status" value="1"/>
</dbReference>
<keyword evidence="16" id="KW-1185">Reference proteome</keyword>
<evidence type="ECO:0000256" key="12">
    <source>
        <dbReference type="HAMAP-Rule" id="MF_01987"/>
    </source>
</evidence>
<dbReference type="EC" id="2.7.1.15" evidence="2 12"/>
<reference evidence="15 16" key="1">
    <citation type="submission" date="2024-06" db="EMBL/GenBank/DDBJ databases">
        <title>Lysinibacillus zambalefons sp. nov., a Novel Firmicute Isolated from the Poon Bato Zambales Hyperalkaline Spring.</title>
        <authorList>
            <person name="Aja J.A."/>
            <person name="Lazaro J.E.H."/>
            <person name="Llorin L.D."/>
            <person name="Lim K.R."/>
            <person name="Teodosio J."/>
            <person name="Dalisay D.S."/>
        </authorList>
    </citation>
    <scope>NUCLEOTIDE SEQUENCE [LARGE SCALE GENOMIC DNA]</scope>
    <source>
        <strain evidence="15 16">M3</strain>
    </source>
</reference>
<evidence type="ECO:0000259" key="14">
    <source>
        <dbReference type="Pfam" id="PF00294"/>
    </source>
</evidence>
<evidence type="ECO:0000313" key="15">
    <source>
        <dbReference type="EMBL" id="MEQ6355305.1"/>
    </source>
</evidence>
<dbReference type="EMBL" id="JBEGDG010000007">
    <property type="protein sequence ID" value="MEQ6355305.1"/>
    <property type="molecule type" value="Genomic_DNA"/>
</dbReference>
<keyword evidence="5 12" id="KW-0479">Metal-binding</keyword>
<gene>
    <name evidence="12 15" type="primary">rbsK</name>
    <name evidence="15" type="ORF">ABNX05_11810</name>
</gene>
<dbReference type="InterPro" id="IPR011877">
    <property type="entry name" value="Ribokinase"/>
</dbReference>
<evidence type="ECO:0000256" key="3">
    <source>
        <dbReference type="ARBA" id="ARBA00016943"/>
    </source>
</evidence>
<feature type="binding site" evidence="12">
    <location>
        <position position="279"/>
    </location>
    <ligand>
        <name>K(+)</name>
        <dbReference type="ChEBI" id="CHEBI:29103"/>
    </ligand>
</feature>
<accession>A0ABV1MS29</accession>
<comment type="similarity">
    <text evidence="1">Belongs to the carbohydrate kinase pfkB family.</text>
</comment>
<comment type="catalytic activity">
    <reaction evidence="13">
        <text>D-tagatofuranose 6-phosphate + ATP = D-tagatofuranose 1,6-bisphosphate + ADP + H(+)</text>
        <dbReference type="Rhea" id="RHEA:12420"/>
        <dbReference type="ChEBI" id="CHEBI:15378"/>
        <dbReference type="ChEBI" id="CHEBI:30616"/>
        <dbReference type="ChEBI" id="CHEBI:58694"/>
        <dbReference type="ChEBI" id="CHEBI:58695"/>
        <dbReference type="ChEBI" id="CHEBI:456216"/>
        <dbReference type="EC" id="2.7.1.144"/>
    </reaction>
</comment>
<evidence type="ECO:0000256" key="10">
    <source>
        <dbReference type="ARBA" id="ARBA00022958"/>
    </source>
</evidence>
<dbReference type="PANTHER" id="PTHR10584:SF166">
    <property type="entry name" value="RIBOKINASE"/>
    <property type="match status" value="1"/>
</dbReference>
<comment type="cofactor">
    <cofactor evidence="12">
        <name>Mg(2+)</name>
        <dbReference type="ChEBI" id="CHEBI:18420"/>
    </cofactor>
    <text evidence="12">Requires a divalent cation, most likely magnesium in vivo, as an electrophilic catalyst to aid phosphoryl group transfer. It is the chelate of the metal and the nucleotide that is the actual substrate.</text>
</comment>
<dbReference type="RefSeq" id="WP_349659933.1">
    <property type="nucleotide sequence ID" value="NZ_JBEGDG010000007.1"/>
</dbReference>
<comment type="caution">
    <text evidence="12">Lacks conserved residue(s) required for the propagation of feature annotation.</text>
</comment>
<feature type="binding site" evidence="12">
    <location>
        <begin position="10"/>
        <end position="12"/>
    </location>
    <ligand>
        <name>substrate</name>
    </ligand>
</feature>
<feature type="binding site" evidence="12">
    <location>
        <begin position="248"/>
        <end position="249"/>
    </location>
    <ligand>
        <name>ATP</name>
        <dbReference type="ChEBI" id="CHEBI:30616"/>
    </ligand>
</feature>
<name>A0ABV1MS29_9BACI</name>
<evidence type="ECO:0000256" key="9">
    <source>
        <dbReference type="ARBA" id="ARBA00022842"/>
    </source>
</evidence>
<comment type="subcellular location">
    <subcellularLocation>
        <location evidence="12">Cytoplasm</location>
    </subcellularLocation>
</comment>